<accession>A0ABY2TL82</accession>
<keyword evidence="3" id="KW-1185">Reference proteome</keyword>
<sequence length="946" mass="111664">MAKQNTKKHLLLNEFIHKKILMQDFDKGYDFDSFSNGINLQYYQKRSIKHALTILSFYMSDELKSDIHNQERRKLLEFYQEESKNIKIQKKDIARASFWMATGSGKTIVMIKLIALINKFIKNKLLPKKPIMLLAPNDKILNQFKANIAKYNNHHSDFIKIKDLKDFENLEKDVSLLNEAVVYFSRSDLLENEENVGKDKKAKRLNYKNYLNQDGWYILLDEAHRGDSKTSLRKNYYHEIARGFTEEDEFPKGFVFNFSATFEDEIDFITCAYNYNLQKFNQDGYGKNIAVLSENLEFKNENSDENKMKTILESFLIFNAIVKTKEELFSKRQDFKYHNPLMIAVSDKVNTQDAGIKLYFKAILDVLKNKTDIKNLASNLYNKLQNQNLFFNENELSDEFLNHIKNANNDELRKNIFYASSNANLECYTIKGNDKELAFQSKNSNKPFMLLNISNAKEWEKEFLLELGVESIKDISQSYFEDINSENSPINIMLGSKVFSEGWDSNRVNLISFINIGSINAKKYVLQTIGRGVRIEPFLNQRKRLYPLKETFEIDEQCIKLAYGLETLFVMASDNEAIKAIIEGIEYEFMESRFLKGFKETKLSFNLPVPKYKNEAKLKNIYKISKREANSLEEFINSYDEDVLILEQCLYKNFKYSTLQELHKFIDKKESRIQLSGDKVEFNEKTTLKTINNVLNSNTKILDKFVKLDKEITHHKNIQAKLDLETVQEINKVIKDVLNAKNEDELKADFENKKINLDELMRSIKESDKSKKVQGYTISARLSKHYYNPLIIYNENDKENKINFAISNKSEKEFLNELEENLNLPFFKQYKWYFSKLVENQDEIYIPYFDEEQQKERKFYPDFIFWLKHKQSGEFIIYFIDPKGLKIEDNPRFKLKGFKEIFENNNLIYEDKNIKVNLFFYNKEGDAFVSDELKEFVKANIEDIFK</sequence>
<dbReference type="PANTHER" id="PTHR47396:SF1">
    <property type="entry name" value="ATP-DEPENDENT HELICASE IRC3-RELATED"/>
    <property type="match status" value="1"/>
</dbReference>
<keyword evidence="2" id="KW-0378">Hydrolase</keyword>
<dbReference type="Gene3D" id="3.40.50.300">
    <property type="entry name" value="P-loop containing nucleotide triphosphate hydrolases"/>
    <property type="match status" value="1"/>
</dbReference>
<dbReference type="RefSeq" id="WP_137623326.1">
    <property type="nucleotide sequence ID" value="NZ_NXLY01000002.1"/>
</dbReference>
<evidence type="ECO:0000259" key="1">
    <source>
        <dbReference type="SMART" id="SM00487"/>
    </source>
</evidence>
<feature type="domain" description="Helicase ATP-binding" evidence="1">
    <location>
        <begin position="36"/>
        <end position="299"/>
    </location>
</feature>
<protein>
    <submittedName>
        <fullName evidence="2">DEAD/DEAH box helicase</fullName>
    </submittedName>
</protein>
<dbReference type="EMBL" id="NXLY01000002">
    <property type="protein sequence ID" value="TKX34648.1"/>
    <property type="molecule type" value="Genomic_DNA"/>
</dbReference>
<dbReference type="SUPFAM" id="SSF52540">
    <property type="entry name" value="P-loop containing nucleoside triphosphate hydrolases"/>
    <property type="match status" value="2"/>
</dbReference>
<keyword evidence="2" id="KW-0347">Helicase</keyword>
<keyword evidence="2" id="KW-0547">Nucleotide-binding</keyword>
<keyword evidence="2" id="KW-0067">ATP-binding</keyword>
<comment type="caution">
    <text evidence="2">The sequence shown here is derived from an EMBL/GenBank/DDBJ whole genome shotgun (WGS) entry which is preliminary data.</text>
</comment>
<evidence type="ECO:0000313" key="2">
    <source>
        <dbReference type="EMBL" id="TKX34648.1"/>
    </source>
</evidence>
<organism evidence="2 3">
    <name type="scientific">Campylobacter taeniopygiae</name>
    <dbReference type="NCBI Taxonomy" id="2510188"/>
    <lineage>
        <taxon>Bacteria</taxon>
        <taxon>Pseudomonadati</taxon>
        <taxon>Campylobacterota</taxon>
        <taxon>Epsilonproteobacteria</taxon>
        <taxon>Campylobacterales</taxon>
        <taxon>Campylobacteraceae</taxon>
        <taxon>Campylobacter</taxon>
    </lineage>
</organism>
<gene>
    <name evidence="2" type="ORF">CQA75_01675</name>
</gene>
<dbReference type="InterPro" id="IPR014001">
    <property type="entry name" value="Helicase_ATP-bd"/>
</dbReference>
<reference evidence="2 3" key="1">
    <citation type="submission" date="2018-05" db="EMBL/GenBank/DDBJ databases">
        <title>Novel Campyloabacter and Helicobacter Species and Strains.</title>
        <authorList>
            <person name="Mannion A.J."/>
            <person name="Shen Z."/>
            <person name="Fox J.G."/>
        </authorList>
    </citation>
    <scope>NUCLEOTIDE SEQUENCE [LARGE SCALE GENOMIC DNA]</scope>
    <source>
        <strain evidence="3">MIT10-5678</strain>
    </source>
</reference>
<dbReference type="GO" id="GO:0004386">
    <property type="term" value="F:helicase activity"/>
    <property type="evidence" value="ECO:0007669"/>
    <property type="project" value="UniProtKB-KW"/>
</dbReference>
<dbReference type="InterPro" id="IPR050742">
    <property type="entry name" value="Helicase_Restrict-Modif_Enz"/>
</dbReference>
<evidence type="ECO:0000313" key="3">
    <source>
        <dbReference type="Proteomes" id="UP000309584"/>
    </source>
</evidence>
<dbReference type="PANTHER" id="PTHR47396">
    <property type="entry name" value="TYPE I RESTRICTION ENZYME ECOKI R PROTEIN"/>
    <property type="match status" value="1"/>
</dbReference>
<dbReference type="SMART" id="SM00487">
    <property type="entry name" value="DEXDc"/>
    <property type="match status" value="1"/>
</dbReference>
<dbReference type="InterPro" id="IPR006935">
    <property type="entry name" value="Helicase/UvrB_N"/>
</dbReference>
<dbReference type="InterPro" id="IPR027417">
    <property type="entry name" value="P-loop_NTPase"/>
</dbReference>
<dbReference type="Pfam" id="PF04851">
    <property type="entry name" value="ResIII"/>
    <property type="match status" value="1"/>
</dbReference>
<dbReference type="Proteomes" id="UP000309584">
    <property type="component" value="Unassembled WGS sequence"/>
</dbReference>
<dbReference type="CDD" id="cd17926">
    <property type="entry name" value="DEXHc_RE"/>
    <property type="match status" value="1"/>
</dbReference>
<proteinExistence type="predicted"/>
<name>A0ABY2TL82_9BACT</name>